<evidence type="ECO:0000313" key="4">
    <source>
        <dbReference type="Proteomes" id="UP000675747"/>
    </source>
</evidence>
<evidence type="ECO:0000256" key="1">
    <source>
        <dbReference type="SAM" id="SignalP"/>
    </source>
</evidence>
<sequence length="345" mass="35846">MPQSALRSLMFLCLWALAVAAHAQGLNDGMGGLYSGEVPVNGQGSGEREAGMRAALAQVVVKLTGDEGAPRHPLVARQLRSADTLATGYSYRQDTERGPGGAPVYRQTLVVEFDRAAIDALVAAAGLPLWPVPRPPVALLLAIDDGRGARLVNAQQTSVVRSLTERAQARGLELRLPAAGAGDVDAVWALDPAAARGREQALLGKLYRQGGGWAADWSLVIDGVEAERWSSGDGDARRAMAGGADPAATALAARFAEVVELGPPEIVSVGIEGVRSSEDYLRLMGYLQGLAVVRGVVPETDGRGALRLQLDLASGYGAFEQLVGSGDVLAPVPGAAGLPVLLLRP</sequence>
<feature type="signal peptide" evidence="1">
    <location>
        <begin position="1"/>
        <end position="23"/>
    </location>
</feature>
<keyword evidence="4" id="KW-1185">Reference proteome</keyword>
<protein>
    <submittedName>
        <fullName evidence="2">DUF2066 domain-containing protein</fullName>
    </submittedName>
</protein>
<evidence type="ECO:0000313" key="2">
    <source>
        <dbReference type="EMBL" id="MBR0563501.1"/>
    </source>
</evidence>
<organism evidence="2">
    <name type="scientific">Coralloluteibacterium stylophorae</name>
    <dbReference type="NCBI Taxonomy" id="1776034"/>
    <lineage>
        <taxon>Bacteria</taxon>
        <taxon>Pseudomonadati</taxon>
        <taxon>Pseudomonadota</taxon>
        <taxon>Gammaproteobacteria</taxon>
        <taxon>Lysobacterales</taxon>
        <taxon>Lysobacteraceae</taxon>
        <taxon>Coralloluteibacterium</taxon>
    </lineage>
</organism>
<comment type="caution">
    <text evidence="2">The sequence shown here is derived from an EMBL/GenBank/DDBJ whole genome shotgun (WGS) entry which is preliminary data.</text>
</comment>
<name>A0A8J7VWC7_9GAMM</name>
<dbReference type="AlphaFoldDB" id="A0A8J7VWC7"/>
<reference evidence="3 4" key="1">
    <citation type="journal article" date="2021" name="Microbiol. Resour. Announc.">
        <title>Draft Genome Sequence of Coralloluteibacterium stylophorae LMG 29479T.</title>
        <authorList>
            <person name="Karlyshev A.V."/>
            <person name="Kudryashova E.B."/>
            <person name="Ariskina E.V."/>
            <person name="Conroy A.P."/>
            <person name="Abidueva E.Y."/>
        </authorList>
    </citation>
    <scope>NUCLEOTIDE SEQUENCE [LARGE SCALE GENOMIC DNA]</scope>
    <source>
        <strain evidence="3 4">LMG 29479</strain>
    </source>
</reference>
<gene>
    <name evidence="3" type="ORF">KB893_006230</name>
    <name evidence="2" type="ORF">KB893_13395</name>
</gene>
<dbReference type="EMBL" id="JAGQFT010000139">
    <property type="protein sequence ID" value="MBR0563501.1"/>
    <property type="molecule type" value="Genomic_DNA"/>
</dbReference>
<keyword evidence="1" id="KW-0732">Signal</keyword>
<feature type="chain" id="PRO_5042774286" evidence="1">
    <location>
        <begin position="24"/>
        <end position="345"/>
    </location>
</feature>
<dbReference type="RefSeq" id="WP_211927405.1">
    <property type="nucleotide sequence ID" value="NZ_JAGQFT020000003.1"/>
</dbReference>
<dbReference type="Pfam" id="PF09839">
    <property type="entry name" value="DUF2066"/>
    <property type="match status" value="1"/>
</dbReference>
<evidence type="ECO:0000313" key="3">
    <source>
        <dbReference type="EMBL" id="MBS7456729.1"/>
    </source>
</evidence>
<reference evidence="2" key="2">
    <citation type="submission" date="2021-04" db="EMBL/GenBank/DDBJ databases">
        <authorList>
            <person name="Karlyshev A.V."/>
        </authorList>
    </citation>
    <scope>NUCLEOTIDE SEQUENCE</scope>
    <source>
        <strain evidence="2">LMG 29479</strain>
    </source>
</reference>
<dbReference type="Proteomes" id="UP000675747">
    <property type="component" value="Unassembled WGS sequence"/>
</dbReference>
<dbReference type="EMBL" id="JAGQFT020000003">
    <property type="protein sequence ID" value="MBS7456729.1"/>
    <property type="molecule type" value="Genomic_DNA"/>
</dbReference>
<proteinExistence type="predicted"/>
<dbReference type="InterPro" id="IPR018642">
    <property type="entry name" value="DUF2066"/>
</dbReference>
<accession>A0A8J7VWC7</accession>